<evidence type="ECO:0000256" key="6">
    <source>
        <dbReference type="SAM" id="MobiDB-lite"/>
    </source>
</evidence>
<keyword evidence="7" id="KW-0812">Transmembrane</keyword>
<dbReference type="SMART" id="SM00404">
    <property type="entry name" value="PTPc_motif"/>
    <property type="match status" value="1"/>
</dbReference>
<dbReference type="PANTHER" id="PTHR19134">
    <property type="entry name" value="RECEPTOR-TYPE TYROSINE-PROTEIN PHOSPHATASE"/>
    <property type="match status" value="1"/>
</dbReference>
<evidence type="ECO:0000256" key="2">
    <source>
        <dbReference type="ARBA" id="ARBA00013064"/>
    </source>
</evidence>
<dbReference type="PROSITE" id="PS50056">
    <property type="entry name" value="TYR_PHOSPHATASE_2"/>
    <property type="match status" value="1"/>
</dbReference>
<keyword evidence="7" id="KW-0472">Membrane</keyword>
<evidence type="ECO:0000313" key="10">
    <source>
        <dbReference type="Proteomes" id="UP000694844"/>
    </source>
</evidence>
<dbReference type="GO" id="GO:0004725">
    <property type="term" value="F:protein tyrosine phosphatase activity"/>
    <property type="evidence" value="ECO:0007669"/>
    <property type="project" value="UniProtKB-EC"/>
</dbReference>
<dbReference type="EC" id="3.1.3.48" evidence="2"/>
<feature type="domain" description="Tyrosine-protein phosphatase" evidence="8">
    <location>
        <begin position="139"/>
        <end position="396"/>
    </location>
</feature>
<dbReference type="KEGG" id="cvn:111118175"/>
<accession>A0A8B8CC12</accession>
<keyword evidence="3" id="KW-0378">Hydrolase</keyword>
<dbReference type="PROSITE" id="PS50055">
    <property type="entry name" value="TYR_PHOSPHATASE_PTP"/>
    <property type="match status" value="1"/>
</dbReference>
<feature type="transmembrane region" description="Helical" evidence="7">
    <location>
        <begin position="32"/>
        <end position="53"/>
    </location>
</feature>
<organism evidence="10 11">
    <name type="scientific">Crassostrea virginica</name>
    <name type="common">Eastern oyster</name>
    <dbReference type="NCBI Taxonomy" id="6565"/>
    <lineage>
        <taxon>Eukaryota</taxon>
        <taxon>Metazoa</taxon>
        <taxon>Spiralia</taxon>
        <taxon>Lophotrochozoa</taxon>
        <taxon>Mollusca</taxon>
        <taxon>Bivalvia</taxon>
        <taxon>Autobranchia</taxon>
        <taxon>Pteriomorphia</taxon>
        <taxon>Ostreida</taxon>
        <taxon>Ostreoidea</taxon>
        <taxon>Ostreidae</taxon>
        <taxon>Crassostrea</taxon>
    </lineage>
</organism>
<feature type="region of interest" description="Disordered" evidence="6">
    <location>
        <begin position="1"/>
        <end position="24"/>
    </location>
</feature>
<evidence type="ECO:0000256" key="3">
    <source>
        <dbReference type="ARBA" id="ARBA00022801"/>
    </source>
</evidence>
<dbReference type="OrthoDB" id="6277409at2759"/>
<dbReference type="InterPro" id="IPR050348">
    <property type="entry name" value="Protein-Tyr_Phosphatase"/>
</dbReference>
<keyword evidence="10" id="KW-1185">Reference proteome</keyword>
<evidence type="ECO:0000256" key="1">
    <source>
        <dbReference type="ARBA" id="ARBA00009580"/>
    </source>
</evidence>
<evidence type="ECO:0000256" key="7">
    <source>
        <dbReference type="SAM" id="Phobius"/>
    </source>
</evidence>
<dbReference type="SUPFAM" id="SSF52799">
    <property type="entry name" value="(Phosphotyrosine protein) phosphatases II"/>
    <property type="match status" value="1"/>
</dbReference>
<evidence type="ECO:0000259" key="8">
    <source>
        <dbReference type="PROSITE" id="PS50055"/>
    </source>
</evidence>
<evidence type="ECO:0000256" key="5">
    <source>
        <dbReference type="ARBA" id="ARBA00051722"/>
    </source>
</evidence>
<dbReference type="GeneID" id="111118175"/>
<keyword evidence="4" id="KW-0904">Protein phosphatase</keyword>
<dbReference type="InterPro" id="IPR003595">
    <property type="entry name" value="Tyr_Pase_cat"/>
</dbReference>
<dbReference type="PANTHER" id="PTHR19134:SF562">
    <property type="entry name" value="PROTEIN-TYROSINE-PHOSPHATASE"/>
    <property type="match status" value="1"/>
</dbReference>
<dbReference type="Gene3D" id="3.90.190.10">
    <property type="entry name" value="Protein tyrosine phosphatase superfamily"/>
    <property type="match status" value="1"/>
</dbReference>
<dbReference type="FunFam" id="3.90.190.10:FF:000102">
    <property type="entry name" value="Receptor-type tyrosine-protein phosphatase"/>
    <property type="match status" value="1"/>
</dbReference>
<keyword evidence="7" id="KW-1133">Transmembrane helix</keyword>
<dbReference type="InterPro" id="IPR029021">
    <property type="entry name" value="Prot-tyrosine_phosphatase-like"/>
</dbReference>
<reference evidence="11" key="1">
    <citation type="submission" date="2025-08" db="UniProtKB">
        <authorList>
            <consortium name="RefSeq"/>
        </authorList>
    </citation>
    <scope>IDENTIFICATION</scope>
    <source>
        <tissue evidence="11">Whole sample</tissue>
    </source>
</reference>
<dbReference type="PRINTS" id="PR00700">
    <property type="entry name" value="PRTYPHPHTASE"/>
</dbReference>
<dbReference type="InterPro" id="IPR016130">
    <property type="entry name" value="Tyr_Pase_AS"/>
</dbReference>
<comment type="similarity">
    <text evidence="1">Belongs to the protein-tyrosine phosphatase family.</text>
</comment>
<evidence type="ECO:0000313" key="11">
    <source>
        <dbReference type="RefSeq" id="XP_022313215.1"/>
    </source>
</evidence>
<sequence>MSTVNTTTPSTPPPCTDDKDQTGDQGDGNETILVVFLVISTILVLVSGVLLFHKLWSLRLQRKREIGMVVAYANSEDNVEDVLLPERMTNGNVVYDEELGEGDDEEENIVVEYSNLQSLRVSLDEFIKSFPDKKANNILEDEFNGLPDGLMESYSAALKLANKRKNRYKSIYPYDHNRVVLDRTEDTEKPDYINASYIHGFGKEKAYIAAQGPFTPDTIEDFWTLIWQNDCTRIVMLTNLYEGEKMKCLRYWAEDMKEEIDIGPYHIKLDTIDEYENYTIRYFIVSNKNDEIKRITQFHFTTWLDNSVPSDLATLICFRNLVRNGLTASDGPIVVHCSAGIGRTGTFIALDFMLDEGAAENYVDVKSYVASLRQQRGKCIQTYEQYVFLHEALIEGFQTLRQNCLSIL</sequence>
<proteinExistence type="inferred from homology"/>
<dbReference type="SMART" id="SM00194">
    <property type="entry name" value="PTPc"/>
    <property type="match status" value="1"/>
</dbReference>
<dbReference type="RefSeq" id="XP_022313215.1">
    <property type="nucleotide sequence ID" value="XM_022457507.1"/>
</dbReference>
<evidence type="ECO:0000259" key="9">
    <source>
        <dbReference type="PROSITE" id="PS50056"/>
    </source>
</evidence>
<gene>
    <name evidence="11" type="primary">LOC111118175</name>
</gene>
<protein>
    <recommendedName>
        <fullName evidence="2">protein-tyrosine-phosphatase</fullName>
        <ecNumber evidence="2">3.1.3.48</ecNumber>
    </recommendedName>
</protein>
<dbReference type="InterPro" id="IPR000387">
    <property type="entry name" value="Tyr_Pase_dom"/>
</dbReference>
<feature type="domain" description="Tyrosine specific protein phosphatases" evidence="9">
    <location>
        <begin position="316"/>
        <end position="387"/>
    </location>
</feature>
<name>A0A8B8CC12_CRAVI</name>
<dbReference type="InterPro" id="IPR000242">
    <property type="entry name" value="PTP_cat"/>
</dbReference>
<dbReference type="CDD" id="cd00047">
    <property type="entry name" value="PTPc"/>
    <property type="match status" value="1"/>
</dbReference>
<dbReference type="Proteomes" id="UP000694844">
    <property type="component" value="Chromosome 2"/>
</dbReference>
<evidence type="ECO:0000256" key="4">
    <source>
        <dbReference type="ARBA" id="ARBA00022912"/>
    </source>
</evidence>
<dbReference type="Pfam" id="PF00102">
    <property type="entry name" value="Y_phosphatase"/>
    <property type="match status" value="1"/>
</dbReference>
<dbReference type="PROSITE" id="PS00383">
    <property type="entry name" value="TYR_PHOSPHATASE_1"/>
    <property type="match status" value="1"/>
</dbReference>
<comment type="catalytic activity">
    <reaction evidence="5">
        <text>O-phospho-L-tyrosyl-[protein] + H2O = L-tyrosyl-[protein] + phosphate</text>
        <dbReference type="Rhea" id="RHEA:10684"/>
        <dbReference type="Rhea" id="RHEA-COMP:10136"/>
        <dbReference type="Rhea" id="RHEA-COMP:20101"/>
        <dbReference type="ChEBI" id="CHEBI:15377"/>
        <dbReference type="ChEBI" id="CHEBI:43474"/>
        <dbReference type="ChEBI" id="CHEBI:46858"/>
        <dbReference type="ChEBI" id="CHEBI:61978"/>
        <dbReference type="EC" id="3.1.3.48"/>
    </reaction>
</comment>
<dbReference type="AlphaFoldDB" id="A0A8B8CC12"/>